<dbReference type="FunFam" id="3.40.1170.60:FF:000006">
    <property type="entry name" value="DNA polymerase iota"/>
    <property type="match status" value="1"/>
</dbReference>
<proteinExistence type="inferred from homology"/>
<comment type="similarity">
    <text evidence="1">Belongs to the DNA polymerase type-Y family.</text>
</comment>
<dbReference type="Gene3D" id="6.10.250.1630">
    <property type="match status" value="1"/>
</dbReference>
<dbReference type="Gene3D" id="3.40.1170.60">
    <property type="match status" value="1"/>
</dbReference>
<sequence length="533" mass="60067">MDHSRTIIHIDLDCFYAQVEMNKNPSLRTVPLGIQQKNIVVTSNYTAREFGIKKCMLIPEAKKLCPSLVLVNGEDLHDYRQTSYKVTNLLQKYTPLVERLGLDENYLDVTTLINEKLNQKSDLKLVGNVFGDTSDKCECGCTERLIIATTVAQEIRDVIKSELNLTSCAGIAHNKLLAKIAGARHKPNQQTVVFPNSALELILSLNAPNDIPGIGRALFEQLKCIGVETIEELQNVDLKRLETVLGQDKAKLVHELSLGIDKSGVKPTGKPQSIGLEDSCRSISVETEVKIKLEQLLNRLLLLVEEDGRVPKTIKLTVRKFNKDNKMSHRETRQCNVNPSIFSSSQPNKEAKIMTTIMHLFNRIIDVKKPYHITLLGLSFTKFQEPPKNTLASFLRKDLEVQSVLSIENQNGVEDAESPVPSTSKLAPTEGESPTPSPKKLKLTNLVSKKRCFEDYYEDCESPSKLKVADLCLDSVSCPPDADKEVFKELPKEVQKELWEDYKRRRASEMNFCSSQVKKTKPNTLLNYFIRNN</sequence>
<keyword evidence="6" id="KW-1185">Reference proteome</keyword>
<dbReference type="Gene3D" id="3.30.70.270">
    <property type="match status" value="1"/>
</dbReference>
<dbReference type="GO" id="GO:0019985">
    <property type="term" value="P:translesion synthesis"/>
    <property type="evidence" value="ECO:0000318"/>
    <property type="project" value="GO_Central"/>
</dbReference>
<dbReference type="Proteomes" id="UP000007266">
    <property type="component" value="Linkage group 7"/>
</dbReference>
<dbReference type="InterPro" id="IPR043502">
    <property type="entry name" value="DNA/RNA_pol_sf"/>
</dbReference>
<dbReference type="PANTHER" id="PTHR46404:SF1">
    <property type="entry name" value="DNA POLYMERASE IOTA"/>
    <property type="match status" value="1"/>
</dbReference>
<keyword evidence="2" id="KW-0237">DNA synthesis</keyword>
<dbReference type="AlphaFoldDB" id="D6WQ70"/>
<dbReference type="InterPro" id="IPR017961">
    <property type="entry name" value="DNA_pol_Y-fam_little_finger"/>
</dbReference>
<dbReference type="Pfam" id="PF11799">
    <property type="entry name" value="IMS_C"/>
    <property type="match status" value="1"/>
</dbReference>
<dbReference type="PROSITE" id="PS50173">
    <property type="entry name" value="UMUC"/>
    <property type="match status" value="1"/>
</dbReference>
<dbReference type="EMBL" id="KQ971354">
    <property type="protein sequence ID" value="EFA06118.2"/>
    <property type="molecule type" value="Genomic_DNA"/>
</dbReference>
<dbReference type="SUPFAM" id="SSF56672">
    <property type="entry name" value="DNA/RNA polymerases"/>
    <property type="match status" value="1"/>
</dbReference>
<dbReference type="PANTHER" id="PTHR46404">
    <property type="entry name" value="DNA POLYMERASE IOTA"/>
    <property type="match status" value="1"/>
</dbReference>
<dbReference type="GO" id="GO:0003684">
    <property type="term" value="F:damaged DNA binding"/>
    <property type="evidence" value="ECO:0007669"/>
    <property type="project" value="InterPro"/>
</dbReference>
<dbReference type="InterPro" id="IPR001126">
    <property type="entry name" value="UmuC"/>
</dbReference>
<reference evidence="5 6" key="1">
    <citation type="journal article" date="2008" name="Nature">
        <title>The genome of the model beetle and pest Tribolium castaneum.</title>
        <authorList>
            <consortium name="Tribolium Genome Sequencing Consortium"/>
            <person name="Richards S."/>
            <person name="Gibbs R.A."/>
            <person name="Weinstock G.M."/>
            <person name="Brown S.J."/>
            <person name="Denell R."/>
            <person name="Beeman R.W."/>
            <person name="Gibbs R."/>
            <person name="Beeman R.W."/>
            <person name="Brown S.J."/>
            <person name="Bucher G."/>
            <person name="Friedrich M."/>
            <person name="Grimmelikhuijzen C.J."/>
            <person name="Klingler M."/>
            <person name="Lorenzen M."/>
            <person name="Richards S."/>
            <person name="Roth S."/>
            <person name="Schroder R."/>
            <person name="Tautz D."/>
            <person name="Zdobnov E.M."/>
            <person name="Muzny D."/>
            <person name="Gibbs R.A."/>
            <person name="Weinstock G.M."/>
            <person name="Attaway T."/>
            <person name="Bell S."/>
            <person name="Buhay C.J."/>
            <person name="Chandrabose M.N."/>
            <person name="Chavez D."/>
            <person name="Clerk-Blankenburg K.P."/>
            <person name="Cree A."/>
            <person name="Dao M."/>
            <person name="Davis C."/>
            <person name="Chacko J."/>
            <person name="Dinh H."/>
            <person name="Dugan-Rocha S."/>
            <person name="Fowler G."/>
            <person name="Garner T.T."/>
            <person name="Garnes J."/>
            <person name="Gnirke A."/>
            <person name="Hawes A."/>
            <person name="Hernandez J."/>
            <person name="Hines S."/>
            <person name="Holder M."/>
            <person name="Hume J."/>
            <person name="Jhangiani S.N."/>
            <person name="Joshi V."/>
            <person name="Khan Z.M."/>
            <person name="Jackson L."/>
            <person name="Kovar C."/>
            <person name="Kowis A."/>
            <person name="Lee S."/>
            <person name="Lewis L.R."/>
            <person name="Margolis J."/>
            <person name="Morgan M."/>
            <person name="Nazareth L.V."/>
            <person name="Nguyen N."/>
            <person name="Okwuonu G."/>
            <person name="Parker D."/>
            <person name="Richards S."/>
            <person name="Ruiz S.J."/>
            <person name="Santibanez J."/>
            <person name="Savard J."/>
            <person name="Scherer S.E."/>
            <person name="Schneider B."/>
            <person name="Sodergren E."/>
            <person name="Tautz D."/>
            <person name="Vattahil S."/>
            <person name="Villasana D."/>
            <person name="White C.S."/>
            <person name="Wright R."/>
            <person name="Park Y."/>
            <person name="Beeman R.W."/>
            <person name="Lord J."/>
            <person name="Oppert B."/>
            <person name="Lorenzen M."/>
            <person name="Brown S."/>
            <person name="Wang L."/>
            <person name="Savard J."/>
            <person name="Tautz D."/>
            <person name="Richards S."/>
            <person name="Weinstock G."/>
            <person name="Gibbs R.A."/>
            <person name="Liu Y."/>
            <person name="Worley K."/>
            <person name="Weinstock G."/>
            <person name="Elsik C.G."/>
            <person name="Reese J.T."/>
            <person name="Elhaik E."/>
            <person name="Landan G."/>
            <person name="Graur D."/>
            <person name="Arensburger P."/>
            <person name="Atkinson P."/>
            <person name="Beeman R.W."/>
            <person name="Beidler J."/>
            <person name="Brown S.J."/>
            <person name="Demuth J.P."/>
            <person name="Drury D.W."/>
            <person name="Du Y.Z."/>
            <person name="Fujiwara H."/>
            <person name="Lorenzen M."/>
            <person name="Maselli V."/>
            <person name="Osanai M."/>
            <person name="Park Y."/>
            <person name="Robertson H.M."/>
            <person name="Tu Z."/>
            <person name="Wang J.J."/>
            <person name="Wang S."/>
            <person name="Richards S."/>
            <person name="Song H."/>
            <person name="Zhang L."/>
            <person name="Sodergren E."/>
            <person name="Werner D."/>
            <person name="Stanke M."/>
            <person name="Morgenstern B."/>
            <person name="Solovyev V."/>
            <person name="Kosarev P."/>
            <person name="Brown G."/>
            <person name="Chen H.C."/>
            <person name="Ermolaeva O."/>
            <person name="Hlavina W."/>
            <person name="Kapustin Y."/>
            <person name="Kiryutin B."/>
            <person name="Kitts P."/>
            <person name="Maglott D."/>
            <person name="Pruitt K."/>
            <person name="Sapojnikov V."/>
            <person name="Souvorov A."/>
            <person name="Mackey A.J."/>
            <person name="Waterhouse R.M."/>
            <person name="Wyder S."/>
            <person name="Zdobnov E.M."/>
            <person name="Zdobnov E.M."/>
            <person name="Wyder S."/>
            <person name="Kriventseva E.V."/>
            <person name="Kadowaki T."/>
            <person name="Bork P."/>
            <person name="Aranda M."/>
            <person name="Bao R."/>
            <person name="Beermann A."/>
            <person name="Berns N."/>
            <person name="Bolognesi R."/>
            <person name="Bonneton F."/>
            <person name="Bopp D."/>
            <person name="Brown S.J."/>
            <person name="Bucher G."/>
            <person name="Butts T."/>
            <person name="Chaumot A."/>
            <person name="Denell R.E."/>
            <person name="Ferrier D.E."/>
            <person name="Friedrich M."/>
            <person name="Gordon C.M."/>
            <person name="Jindra M."/>
            <person name="Klingler M."/>
            <person name="Lan Q."/>
            <person name="Lattorff H.M."/>
            <person name="Laudet V."/>
            <person name="von Levetsow C."/>
            <person name="Liu Z."/>
            <person name="Lutz R."/>
            <person name="Lynch J.A."/>
            <person name="da Fonseca R.N."/>
            <person name="Posnien N."/>
            <person name="Reuter R."/>
            <person name="Roth S."/>
            <person name="Savard J."/>
            <person name="Schinko J.B."/>
            <person name="Schmitt C."/>
            <person name="Schoppmeier M."/>
            <person name="Schroder R."/>
            <person name="Shippy T.D."/>
            <person name="Simonnet F."/>
            <person name="Marques-Souza H."/>
            <person name="Tautz D."/>
            <person name="Tomoyasu Y."/>
            <person name="Trauner J."/>
            <person name="Van der Zee M."/>
            <person name="Vervoort M."/>
            <person name="Wittkopp N."/>
            <person name="Wimmer E.A."/>
            <person name="Yang X."/>
            <person name="Jones A.K."/>
            <person name="Sattelle D.B."/>
            <person name="Ebert P.R."/>
            <person name="Nelson D."/>
            <person name="Scott J.G."/>
            <person name="Beeman R.W."/>
            <person name="Muthukrishnan S."/>
            <person name="Kramer K.J."/>
            <person name="Arakane Y."/>
            <person name="Beeman R.W."/>
            <person name="Zhu Q."/>
            <person name="Hogenkamp D."/>
            <person name="Dixit R."/>
            <person name="Oppert B."/>
            <person name="Jiang H."/>
            <person name="Zou Z."/>
            <person name="Marshall J."/>
            <person name="Elpidina E."/>
            <person name="Vinokurov K."/>
            <person name="Oppert C."/>
            <person name="Zou Z."/>
            <person name="Evans J."/>
            <person name="Lu Z."/>
            <person name="Zhao P."/>
            <person name="Sumathipala N."/>
            <person name="Altincicek B."/>
            <person name="Vilcinskas A."/>
            <person name="Williams M."/>
            <person name="Hultmark D."/>
            <person name="Hetru C."/>
            <person name="Jiang H."/>
            <person name="Grimmelikhuijzen C.J."/>
            <person name="Hauser F."/>
            <person name="Cazzamali G."/>
            <person name="Williamson M."/>
            <person name="Park Y."/>
            <person name="Li B."/>
            <person name="Tanaka Y."/>
            <person name="Predel R."/>
            <person name="Neupert S."/>
            <person name="Schachtner J."/>
            <person name="Verleyen P."/>
            <person name="Raible F."/>
            <person name="Bork P."/>
            <person name="Friedrich M."/>
            <person name="Walden K.K."/>
            <person name="Robertson H.M."/>
            <person name="Angeli S."/>
            <person name="Foret S."/>
            <person name="Bucher G."/>
            <person name="Schuetz S."/>
            <person name="Maleszka R."/>
            <person name="Wimmer E.A."/>
            <person name="Beeman R.W."/>
            <person name="Lorenzen M."/>
            <person name="Tomoyasu Y."/>
            <person name="Miller S.C."/>
            <person name="Grossmann D."/>
            <person name="Bucher G."/>
        </authorList>
    </citation>
    <scope>NUCLEOTIDE SEQUENCE [LARGE SCALE GENOMIC DNA]</scope>
    <source>
        <strain evidence="5 6">Georgia GA2</strain>
    </source>
</reference>
<feature type="region of interest" description="Disordered" evidence="3">
    <location>
        <begin position="410"/>
        <end position="440"/>
    </location>
</feature>
<evidence type="ECO:0000259" key="4">
    <source>
        <dbReference type="PROSITE" id="PS50173"/>
    </source>
</evidence>
<evidence type="ECO:0000256" key="1">
    <source>
        <dbReference type="ARBA" id="ARBA00010945"/>
    </source>
</evidence>
<dbReference type="Gene3D" id="1.10.150.20">
    <property type="entry name" value="5' to 3' exonuclease, C-terminal subdomain"/>
    <property type="match status" value="1"/>
</dbReference>
<accession>D6WQ70</accession>
<protein>
    <submittedName>
        <fullName evidence="5">DNA polymerase iota-like Protein</fullName>
    </submittedName>
</protein>
<dbReference type="FunFam" id="3.30.1490.100:FF:000003">
    <property type="entry name" value="Polymerase (DNA directed) iota"/>
    <property type="match status" value="1"/>
</dbReference>
<evidence type="ECO:0000313" key="6">
    <source>
        <dbReference type="Proteomes" id="UP000007266"/>
    </source>
</evidence>
<dbReference type="InParanoid" id="D6WQ70"/>
<organism evidence="5 6">
    <name type="scientific">Tribolium castaneum</name>
    <name type="common">Red flour beetle</name>
    <dbReference type="NCBI Taxonomy" id="7070"/>
    <lineage>
        <taxon>Eukaryota</taxon>
        <taxon>Metazoa</taxon>
        <taxon>Ecdysozoa</taxon>
        <taxon>Arthropoda</taxon>
        <taxon>Hexapoda</taxon>
        <taxon>Insecta</taxon>
        <taxon>Pterygota</taxon>
        <taxon>Neoptera</taxon>
        <taxon>Endopterygota</taxon>
        <taxon>Coleoptera</taxon>
        <taxon>Polyphaga</taxon>
        <taxon>Cucujiformia</taxon>
        <taxon>Tenebrionidae</taxon>
        <taxon>Tenebrionidae incertae sedis</taxon>
        <taxon>Tribolium</taxon>
    </lineage>
</organism>
<dbReference type="Pfam" id="PF00817">
    <property type="entry name" value="IMS"/>
    <property type="match status" value="1"/>
</dbReference>
<dbReference type="eggNOG" id="KOG2095">
    <property type="taxonomic scope" value="Eukaryota"/>
</dbReference>
<dbReference type="STRING" id="7070.D6WQ70"/>
<feature type="domain" description="UmuC" evidence="4">
    <location>
        <begin position="7"/>
        <end position="215"/>
    </location>
</feature>
<dbReference type="FunCoup" id="D6WQ70">
    <property type="interactions" value="1050"/>
</dbReference>
<dbReference type="HOGENOM" id="CLU_012348_9_0_1"/>
<dbReference type="Gene3D" id="3.30.1490.100">
    <property type="entry name" value="DNA polymerase, Y-family, little finger domain"/>
    <property type="match status" value="1"/>
</dbReference>
<evidence type="ECO:0000256" key="2">
    <source>
        <dbReference type="ARBA" id="ARBA00022634"/>
    </source>
</evidence>
<dbReference type="OMA" id="CKQVAVH"/>
<dbReference type="Pfam" id="PF21999">
    <property type="entry name" value="IMS_HHH_1"/>
    <property type="match status" value="1"/>
</dbReference>
<evidence type="ECO:0000313" key="5">
    <source>
        <dbReference type="EMBL" id="EFA06118.2"/>
    </source>
</evidence>
<name>D6WQ70_TRICA</name>
<dbReference type="InterPro" id="IPR043128">
    <property type="entry name" value="Rev_trsase/Diguanyl_cyclase"/>
</dbReference>
<dbReference type="SUPFAM" id="SSF100879">
    <property type="entry name" value="Lesion bypass DNA polymerase (Y-family), little finger domain"/>
    <property type="match status" value="1"/>
</dbReference>
<dbReference type="GO" id="GO:0006281">
    <property type="term" value="P:DNA repair"/>
    <property type="evidence" value="ECO:0007669"/>
    <property type="project" value="InterPro"/>
</dbReference>
<dbReference type="InterPro" id="IPR036775">
    <property type="entry name" value="DNA_pol_Y-fam_lit_finger_sf"/>
</dbReference>
<reference evidence="5 6" key="2">
    <citation type="journal article" date="2010" name="Nucleic Acids Res.">
        <title>BeetleBase in 2010: revisions to provide comprehensive genomic information for Tribolium castaneum.</title>
        <authorList>
            <person name="Kim H.S."/>
            <person name="Murphy T."/>
            <person name="Xia J."/>
            <person name="Caragea D."/>
            <person name="Park Y."/>
            <person name="Beeman R.W."/>
            <person name="Lorenzen M.D."/>
            <person name="Butcher S."/>
            <person name="Manak J.R."/>
            <person name="Brown S.J."/>
        </authorList>
    </citation>
    <scope>GENOME REANNOTATION</scope>
    <source>
        <strain evidence="5 6">Georgia GA2</strain>
    </source>
</reference>
<dbReference type="InterPro" id="IPR053848">
    <property type="entry name" value="IMS_HHH_1"/>
</dbReference>
<evidence type="ECO:0000256" key="3">
    <source>
        <dbReference type="SAM" id="MobiDB-lite"/>
    </source>
</evidence>
<dbReference type="GO" id="GO:0003887">
    <property type="term" value="F:DNA-directed DNA polymerase activity"/>
    <property type="evidence" value="ECO:0000318"/>
    <property type="project" value="GO_Central"/>
</dbReference>
<gene>
    <name evidence="5" type="primary">AUGUSTUS-3.0.2_08961</name>
    <name evidence="5" type="ORF">TcasGA2_TC008961</name>
</gene>